<evidence type="ECO:0000256" key="7">
    <source>
        <dbReference type="RuleBase" id="RU362048"/>
    </source>
</evidence>
<dbReference type="InterPro" id="IPR002771">
    <property type="entry name" value="Multi_antbiot-R_MarC"/>
</dbReference>
<dbReference type="HOGENOM" id="CLU_1275317_0_0_5"/>
<feature type="transmembrane region" description="Helical" evidence="7">
    <location>
        <begin position="185"/>
        <end position="209"/>
    </location>
</feature>
<evidence type="ECO:0000313" key="9">
    <source>
        <dbReference type="Proteomes" id="UP000027180"/>
    </source>
</evidence>
<dbReference type="PANTHER" id="PTHR33508:SF1">
    <property type="entry name" value="UPF0056 MEMBRANE PROTEIN YHCE"/>
    <property type="match status" value="1"/>
</dbReference>
<evidence type="ECO:0000256" key="3">
    <source>
        <dbReference type="ARBA" id="ARBA00022475"/>
    </source>
</evidence>
<reference evidence="8 9" key="1">
    <citation type="submission" date="2013-12" db="EMBL/GenBank/DDBJ databases">
        <title>Complete genome sequence of Rhizobium etli bv. mimosae IE4771.</title>
        <authorList>
            <person name="Bustos P."/>
            <person name="Santamaria R.I."/>
            <person name="Lozano L."/>
            <person name="Ormeno-Orrillo E."/>
            <person name="Rogel M.A."/>
            <person name="Romero D."/>
            <person name="Cevallos M.A."/>
            <person name="Martinez-Romero E."/>
            <person name="Gonzalez V."/>
        </authorList>
    </citation>
    <scope>NUCLEOTIDE SEQUENCE [LARGE SCALE GENOMIC DNA]</scope>
    <source>
        <strain evidence="8 9">IE4771</strain>
    </source>
</reference>
<dbReference type="PANTHER" id="PTHR33508">
    <property type="entry name" value="UPF0056 MEMBRANE PROTEIN YHCE"/>
    <property type="match status" value="1"/>
</dbReference>
<keyword evidence="5 7" id="KW-1133">Transmembrane helix</keyword>
<feature type="transmembrane region" description="Helical" evidence="7">
    <location>
        <begin position="74"/>
        <end position="95"/>
    </location>
</feature>
<organism evidence="8 9">
    <name type="scientific">Rhizobium etli bv. mimosae str. IE4771</name>
    <dbReference type="NCBI Taxonomy" id="1432050"/>
    <lineage>
        <taxon>Bacteria</taxon>
        <taxon>Pseudomonadati</taxon>
        <taxon>Pseudomonadota</taxon>
        <taxon>Alphaproteobacteria</taxon>
        <taxon>Hyphomicrobiales</taxon>
        <taxon>Rhizobiaceae</taxon>
        <taxon>Rhizobium/Agrobacterium group</taxon>
        <taxon>Rhizobium</taxon>
    </lineage>
</organism>
<name>A0A060I745_RHIET</name>
<proteinExistence type="inferred from homology"/>
<sequence>MDFTVIDIALVGKLLLLLLIGMGPKIALVPFLEKTHAFDNETKVRIGRQMVLIAVVTALILFATGALLMRLLHITGGSVAVAGGIILALIAIKMASGPTEKPHDEFAAPVDPDKLAIFPLAVPYLLNPVGITVIIIASGAVVSIASAILVAALILIVGALDYLVFTNIDKLAKRMKPVSMIVSEVVFGILLTAVAVQLIVTGLGSLGIITPAAAH</sequence>
<gene>
    <name evidence="8" type="ORF">IE4771_CH02650</name>
</gene>
<keyword evidence="6 7" id="KW-0472">Membrane</keyword>
<dbReference type="AlphaFoldDB" id="A0A060I745"/>
<evidence type="ECO:0000313" key="8">
    <source>
        <dbReference type="EMBL" id="AIC27750.1"/>
    </source>
</evidence>
<dbReference type="RefSeq" id="WP_038689534.1">
    <property type="nucleotide sequence ID" value="NZ_CP006986.1"/>
</dbReference>
<dbReference type="Proteomes" id="UP000027180">
    <property type="component" value="Chromosome"/>
</dbReference>
<comment type="subcellular location">
    <subcellularLocation>
        <location evidence="1 7">Cell membrane</location>
        <topology evidence="1 7">Multi-pass membrane protein</topology>
    </subcellularLocation>
</comment>
<feature type="transmembrane region" description="Helical" evidence="7">
    <location>
        <begin position="6"/>
        <end position="29"/>
    </location>
</feature>
<keyword evidence="4 7" id="KW-0812">Transmembrane</keyword>
<evidence type="ECO:0000256" key="5">
    <source>
        <dbReference type="ARBA" id="ARBA00022989"/>
    </source>
</evidence>
<protein>
    <recommendedName>
        <fullName evidence="7">UPF0056 membrane protein</fullName>
    </recommendedName>
</protein>
<dbReference type="GO" id="GO:0005886">
    <property type="term" value="C:plasma membrane"/>
    <property type="evidence" value="ECO:0007669"/>
    <property type="project" value="UniProtKB-SubCell"/>
</dbReference>
<feature type="transmembrane region" description="Helical" evidence="7">
    <location>
        <begin position="143"/>
        <end position="164"/>
    </location>
</feature>
<feature type="transmembrane region" description="Helical" evidence="7">
    <location>
        <begin position="115"/>
        <end position="137"/>
    </location>
</feature>
<dbReference type="Pfam" id="PF01914">
    <property type="entry name" value="MarC"/>
    <property type="match status" value="1"/>
</dbReference>
<keyword evidence="3" id="KW-1003">Cell membrane</keyword>
<dbReference type="OrthoDB" id="7355171at2"/>
<feature type="transmembrane region" description="Helical" evidence="7">
    <location>
        <begin position="50"/>
        <end position="68"/>
    </location>
</feature>
<evidence type="ECO:0000256" key="4">
    <source>
        <dbReference type="ARBA" id="ARBA00022692"/>
    </source>
</evidence>
<evidence type="ECO:0000256" key="6">
    <source>
        <dbReference type="ARBA" id="ARBA00023136"/>
    </source>
</evidence>
<comment type="similarity">
    <text evidence="2 7">Belongs to the UPF0056 (MarC) family.</text>
</comment>
<dbReference type="KEGG" id="rei:IE4771_CH02650"/>
<evidence type="ECO:0000256" key="2">
    <source>
        <dbReference type="ARBA" id="ARBA00009784"/>
    </source>
</evidence>
<evidence type="ECO:0000256" key="1">
    <source>
        <dbReference type="ARBA" id="ARBA00004651"/>
    </source>
</evidence>
<dbReference type="EMBL" id="CP006986">
    <property type="protein sequence ID" value="AIC27750.1"/>
    <property type="molecule type" value="Genomic_DNA"/>
</dbReference>
<accession>A0A060I745</accession>